<gene>
    <name evidence="7" type="primary">iolD</name>
    <name evidence="7" type="ORF">ACFQZM_17120</name>
</gene>
<comment type="caution">
    <text evidence="7">The sequence shown here is derived from an EMBL/GenBank/DDBJ whole genome shotgun (WGS) entry which is preliminary data.</text>
</comment>
<dbReference type="PANTHER" id="PTHR18968:SF9">
    <property type="entry name" value="3D-(3,5_4)-TRIHYDROXYCYCLOHEXANE-1,2-DIONE HYDROLASE"/>
    <property type="match status" value="1"/>
</dbReference>
<dbReference type="InterPro" id="IPR012001">
    <property type="entry name" value="Thiamin_PyroP_enz_TPP-bd_dom"/>
</dbReference>
<evidence type="ECO:0000259" key="6">
    <source>
        <dbReference type="Pfam" id="PF02776"/>
    </source>
</evidence>
<dbReference type="InterPro" id="IPR029035">
    <property type="entry name" value="DHS-like_NAD/FAD-binding_dom"/>
</dbReference>
<feature type="domain" description="Thiamine pyrophosphate enzyme central" evidence="4">
    <location>
        <begin position="220"/>
        <end position="354"/>
    </location>
</feature>
<dbReference type="InterPro" id="IPR030817">
    <property type="entry name" value="Myo_inos_IolD"/>
</dbReference>
<dbReference type="InterPro" id="IPR000399">
    <property type="entry name" value="TPP-bd_CS"/>
</dbReference>
<keyword evidence="2 3" id="KW-0786">Thiamine pyrophosphate</keyword>
<dbReference type="Pfam" id="PF00205">
    <property type="entry name" value="TPP_enzyme_M"/>
    <property type="match status" value="1"/>
</dbReference>
<dbReference type="Proteomes" id="UP001597063">
    <property type="component" value="Unassembled WGS sequence"/>
</dbReference>
<evidence type="ECO:0000259" key="4">
    <source>
        <dbReference type="Pfam" id="PF00205"/>
    </source>
</evidence>
<dbReference type="Gene3D" id="3.40.50.1220">
    <property type="entry name" value="TPP-binding domain"/>
    <property type="match status" value="1"/>
</dbReference>
<comment type="similarity">
    <text evidence="1 3">Belongs to the TPP enzyme family.</text>
</comment>
<dbReference type="GO" id="GO:0102481">
    <property type="term" value="F:3D-(3,5/4)-trihydroxycyclohexane-1,2-dione hydrolase activity"/>
    <property type="evidence" value="ECO:0007669"/>
    <property type="project" value="UniProtKB-EC"/>
</dbReference>
<dbReference type="Gene3D" id="3.40.50.970">
    <property type="match status" value="2"/>
</dbReference>
<evidence type="ECO:0000256" key="2">
    <source>
        <dbReference type="ARBA" id="ARBA00023052"/>
    </source>
</evidence>
<dbReference type="PANTHER" id="PTHR18968">
    <property type="entry name" value="THIAMINE PYROPHOSPHATE ENZYMES"/>
    <property type="match status" value="1"/>
</dbReference>
<dbReference type="NCBIfam" id="TIGR04377">
    <property type="entry name" value="myo_inos_iolD"/>
    <property type="match status" value="1"/>
</dbReference>
<evidence type="ECO:0000256" key="3">
    <source>
        <dbReference type="RuleBase" id="RU362132"/>
    </source>
</evidence>
<dbReference type="InterPro" id="IPR029061">
    <property type="entry name" value="THDP-binding"/>
</dbReference>
<evidence type="ECO:0000256" key="1">
    <source>
        <dbReference type="ARBA" id="ARBA00007812"/>
    </source>
</evidence>
<dbReference type="SUPFAM" id="SSF52518">
    <property type="entry name" value="Thiamin diphosphate-binding fold (THDP-binding)"/>
    <property type="match status" value="2"/>
</dbReference>
<dbReference type="RefSeq" id="WP_131762602.1">
    <property type="nucleotide sequence ID" value="NZ_CAACUY010000239.1"/>
</dbReference>
<name>A0ABW2XIA6_9ACTN</name>
<dbReference type="InterPro" id="IPR012000">
    <property type="entry name" value="Thiamin_PyroP_enz_cen_dom"/>
</dbReference>
<evidence type="ECO:0000313" key="8">
    <source>
        <dbReference type="Proteomes" id="UP001597063"/>
    </source>
</evidence>
<evidence type="ECO:0000313" key="7">
    <source>
        <dbReference type="EMBL" id="MFD0686223.1"/>
    </source>
</evidence>
<keyword evidence="7" id="KW-0378">Hydrolase</keyword>
<reference evidence="8" key="1">
    <citation type="journal article" date="2019" name="Int. J. Syst. Evol. Microbiol.">
        <title>The Global Catalogue of Microorganisms (GCM) 10K type strain sequencing project: providing services to taxonomists for standard genome sequencing and annotation.</title>
        <authorList>
            <consortium name="The Broad Institute Genomics Platform"/>
            <consortium name="The Broad Institute Genome Sequencing Center for Infectious Disease"/>
            <person name="Wu L."/>
            <person name="Ma J."/>
        </authorList>
    </citation>
    <scope>NUCLEOTIDE SEQUENCE [LARGE SCALE GENOMIC DNA]</scope>
    <source>
        <strain evidence="8">JCM 9371</strain>
    </source>
</reference>
<organism evidence="7 8">
    <name type="scientific">Actinomadura fibrosa</name>
    <dbReference type="NCBI Taxonomy" id="111802"/>
    <lineage>
        <taxon>Bacteria</taxon>
        <taxon>Bacillati</taxon>
        <taxon>Actinomycetota</taxon>
        <taxon>Actinomycetes</taxon>
        <taxon>Streptosporangiales</taxon>
        <taxon>Thermomonosporaceae</taxon>
        <taxon>Actinomadura</taxon>
    </lineage>
</organism>
<sequence>MTATERLTVGQAVVRFLANQWTERDGERHRFFAGCFGIFGHGNVAGLGQALLERADDLPYRAARNEQAMVHAAVGYARAHDRLRAYACTTSIGPGATNMVTGAALATINRIPVLLLPGDIFATRAANPVLQELEDARSYDVSVNDCFKPVSKYWDRINRPEQLPSALLAAMRVLTDPAETGAVTLALPQDVQAEAHDWPEELFAERVWRIPRAVPEPAVLDEAAALLRAAERPLIVAGGGVIYSRATAELAALAEETGIPVAETQAGKGSLAWDHPAAVGAIGATGTAAANALARDADVVLGVGTRYSDFTTASRSLFANPGVRFVNLNVATPDAVKHAGVPLTADARVGLAALRTALAGHAVAPSYRDEAAALASRWNAAVDRAYAASGTSLPSQPEIIGIVNEVSGPRDVVVCAAGSMPGDLHKLWRARDPKGYHVEYGYSCMGYEIAGGLGVKLAAPDREVFVLVGDGSYLMMAQELTTAVAEGVKLVVVLVQNHGFASIGNLSESVGAQRFGAAFRMPGDLAANAASLGADVLRAATAEEFRAALLKARDASRTTVVHVETDTSVEAPDSEAWWDVPVAEVSALESTTRARAAYEENKRTQRPLL</sequence>
<dbReference type="CDD" id="cd02003">
    <property type="entry name" value="TPP_IolD"/>
    <property type="match status" value="1"/>
</dbReference>
<accession>A0ABW2XIA6</accession>
<feature type="domain" description="Thiamine pyrophosphate enzyme TPP-binding" evidence="5">
    <location>
        <begin position="417"/>
        <end position="563"/>
    </location>
</feature>
<evidence type="ECO:0000259" key="5">
    <source>
        <dbReference type="Pfam" id="PF02775"/>
    </source>
</evidence>
<protein>
    <submittedName>
        <fullName evidence="7">3D-(3,5/4)-trihydroxycyclohexane-1,2-dione acylhydrolase (Decyclizing)</fullName>
        <ecNumber evidence="7">3.7.1.22</ecNumber>
    </submittedName>
</protein>
<feature type="domain" description="Thiamine pyrophosphate enzyme N-terminal TPP-binding" evidence="6">
    <location>
        <begin position="35"/>
        <end position="133"/>
    </location>
</feature>
<dbReference type="EC" id="3.7.1.22" evidence="7"/>
<proteinExistence type="inferred from homology"/>
<dbReference type="SUPFAM" id="SSF52467">
    <property type="entry name" value="DHS-like NAD/FAD-binding domain"/>
    <property type="match status" value="1"/>
</dbReference>
<dbReference type="EMBL" id="JBHTGP010000008">
    <property type="protein sequence ID" value="MFD0686223.1"/>
    <property type="molecule type" value="Genomic_DNA"/>
</dbReference>
<dbReference type="PROSITE" id="PS00187">
    <property type="entry name" value="TPP_ENZYMES"/>
    <property type="match status" value="1"/>
</dbReference>
<keyword evidence="8" id="KW-1185">Reference proteome</keyword>
<dbReference type="InterPro" id="IPR045229">
    <property type="entry name" value="TPP_enz"/>
</dbReference>
<dbReference type="Pfam" id="PF02775">
    <property type="entry name" value="TPP_enzyme_C"/>
    <property type="match status" value="1"/>
</dbReference>
<dbReference type="Pfam" id="PF02776">
    <property type="entry name" value="TPP_enzyme_N"/>
    <property type="match status" value="1"/>
</dbReference>
<dbReference type="InterPro" id="IPR011766">
    <property type="entry name" value="TPP_enzyme_TPP-bd"/>
</dbReference>
<dbReference type="CDD" id="cd07035">
    <property type="entry name" value="TPP_PYR_POX_like"/>
    <property type="match status" value="1"/>
</dbReference>